<dbReference type="HOGENOM" id="CLU_079691_0_0_1"/>
<name>A0A0C9THD4_PAXIN</name>
<evidence type="ECO:0000313" key="4">
    <source>
        <dbReference type="Proteomes" id="UP000053647"/>
    </source>
</evidence>
<sequence>MSTLFIAARYFGLVLAIVGGLCVGVIQFLVWGVFIYVAVTTAIMILRVAVMFNHPKRTTYILSFLYLLVIIERFIIGFLWLGPHSGLTISSVTLVDDTLCEFQPGRSMMLIVYGGIPESLFDLLILALSVYRFAVHSIETKKRLGRTKVNVYMRLLFEHSVLYFLLNVADQGLSEGTNFSSSMVYLALTSLYFSCVPFMLFPRLVLSFKGHRSHSSGLYVGSAPQQSHSHSHSHSASSGGLRGEEFELTDVNSPARRLPPGTYGSKRRGLELV</sequence>
<evidence type="ECO:0000313" key="3">
    <source>
        <dbReference type="EMBL" id="KIJ07422.1"/>
    </source>
</evidence>
<reference evidence="3 4" key="1">
    <citation type="submission" date="2014-06" db="EMBL/GenBank/DDBJ databases">
        <authorList>
            <consortium name="DOE Joint Genome Institute"/>
            <person name="Kuo A."/>
            <person name="Kohler A."/>
            <person name="Nagy L.G."/>
            <person name="Floudas D."/>
            <person name="Copeland A."/>
            <person name="Barry K.W."/>
            <person name="Cichocki N."/>
            <person name="Veneault-Fourrey C."/>
            <person name="LaButti K."/>
            <person name="Lindquist E.A."/>
            <person name="Lipzen A."/>
            <person name="Lundell T."/>
            <person name="Morin E."/>
            <person name="Murat C."/>
            <person name="Sun H."/>
            <person name="Tunlid A."/>
            <person name="Henrissat B."/>
            <person name="Grigoriev I.V."/>
            <person name="Hibbett D.S."/>
            <person name="Martin F."/>
            <person name="Nordberg H.P."/>
            <person name="Cantor M.N."/>
            <person name="Hua S.X."/>
        </authorList>
    </citation>
    <scope>NUCLEOTIDE SEQUENCE [LARGE SCALE GENOMIC DNA]</scope>
    <source>
        <strain evidence="3 4">ATCC 200175</strain>
    </source>
</reference>
<keyword evidence="2" id="KW-0472">Membrane</keyword>
<feature type="compositionally biased region" description="Low complexity" evidence="1">
    <location>
        <begin position="222"/>
        <end position="238"/>
    </location>
</feature>
<reference evidence="4" key="2">
    <citation type="submission" date="2015-01" db="EMBL/GenBank/DDBJ databases">
        <title>Evolutionary Origins and Diversification of the Mycorrhizal Mutualists.</title>
        <authorList>
            <consortium name="DOE Joint Genome Institute"/>
            <consortium name="Mycorrhizal Genomics Consortium"/>
            <person name="Kohler A."/>
            <person name="Kuo A."/>
            <person name="Nagy L.G."/>
            <person name="Floudas D."/>
            <person name="Copeland A."/>
            <person name="Barry K.W."/>
            <person name="Cichocki N."/>
            <person name="Veneault-Fourrey C."/>
            <person name="LaButti K."/>
            <person name="Lindquist E.A."/>
            <person name="Lipzen A."/>
            <person name="Lundell T."/>
            <person name="Morin E."/>
            <person name="Murat C."/>
            <person name="Riley R."/>
            <person name="Ohm R."/>
            <person name="Sun H."/>
            <person name="Tunlid A."/>
            <person name="Henrissat B."/>
            <person name="Grigoriev I.V."/>
            <person name="Hibbett D.S."/>
            <person name="Martin F."/>
        </authorList>
    </citation>
    <scope>NUCLEOTIDE SEQUENCE [LARGE SCALE GENOMIC DNA]</scope>
    <source>
        <strain evidence="4">ATCC 200175</strain>
    </source>
</reference>
<feature type="transmembrane region" description="Helical" evidence="2">
    <location>
        <begin position="33"/>
        <end position="52"/>
    </location>
</feature>
<feature type="transmembrane region" description="Helical" evidence="2">
    <location>
        <begin position="111"/>
        <end position="131"/>
    </location>
</feature>
<keyword evidence="2" id="KW-0812">Transmembrane</keyword>
<accession>A0A0C9THD4</accession>
<evidence type="ECO:0000256" key="2">
    <source>
        <dbReference type="SAM" id="Phobius"/>
    </source>
</evidence>
<feature type="transmembrane region" description="Helical" evidence="2">
    <location>
        <begin position="151"/>
        <end position="169"/>
    </location>
</feature>
<dbReference type="EMBL" id="KN819897">
    <property type="protein sequence ID" value="KIJ07422.1"/>
    <property type="molecule type" value="Genomic_DNA"/>
</dbReference>
<dbReference type="AlphaFoldDB" id="A0A0C9THD4"/>
<keyword evidence="2" id="KW-1133">Transmembrane helix</keyword>
<dbReference type="Proteomes" id="UP000053647">
    <property type="component" value="Unassembled WGS sequence"/>
</dbReference>
<gene>
    <name evidence="3" type="ORF">PAXINDRAFT_19384</name>
</gene>
<keyword evidence="4" id="KW-1185">Reference proteome</keyword>
<feature type="transmembrane region" description="Helical" evidence="2">
    <location>
        <begin position="7"/>
        <end position="27"/>
    </location>
</feature>
<protein>
    <submittedName>
        <fullName evidence="3">Uncharacterized protein</fullName>
    </submittedName>
</protein>
<feature type="region of interest" description="Disordered" evidence="1">
    <location>
        <begin position="219"/>
        <end position="273"/>
    </location>
</feature>
<evidence type="ECO:0000256" key="1">
    <source>
        <dbReference type="SAM" id="MobiDB-lite"/>
    </source>
</evidence>
<organism evidence="3 4">
    <name type="scientific">Paxillus involutus ATCC 200175</name>
    <dbReference type="NCBI Taxonomy" id="664439"/>
    <lineage>
        <taxon>Eukaryota</taxon>
        <taxon>Fungi</taxon>
        <taxon>Dikarya</taxon>
        <taxon>Basidiomycota</taxon>
        <taxon>Agaricomycotina</taxon>
        <taxon>Agaricomycetes</taxon>
        <taxon>Agaricomycetidae</taxon>
        <taxon>Boletales</taxon>
        <taxon>Paxilineae</taxon>
        <taxon>Paxillaceae</taxon>
        <taxon>Paxillus</taxon>
    </lineage>
</organism>
<feature type="transmembrane region" description="Helical" evidence="2">
    <location>
        <begin position="59"/>
        <end position="81"/>
    </location>
</feature>
<proteinExistence type="predicted"/>
<feature type="transmembrane region" description="Helical" evidence="2">
    <location>
        <begin position="184"/>
        <end position="206"/>
    </location>
</feature>
<dbReference type="OrthoDB" id="2636268at2759"/>